<name>A0A6L5T9R5_9FIRM</name>
<evidence type="ECO:0000313" key="1">
    <source>
        <dbReference type="EMBL" id="MSC60114.1"/>
    </source>
</evidence>
<dbReference type="EMBL" id="WKQP01000010">
    <property type="protein sequence ID" value="MSC60114.1"/>
    <property type="molecule type" value="Genomic_DNA"/>
</dbReference>
<gene>
    <name evidence="1" type="ORF">GKE07_07880</name>
</gene>
<accession>A0A6L5T9R5</accession>
<comment type="caution">
    <text evidence="1">The sequence shown here is derived from an EMBL/GenBank/DDBJ whole genome shotgun (WGS) entry which is preliminary data.</text>
</comment>
<protein>
    <recommendedName>
        <fullName evidence="3">Capsid protein</fullName>
    </recommendedName>
</protein>
<sequence length="153" mass="17084">MATTLKANFHWNRGTADMLRRCNLETGGKVQQVIDKSVIDYCLQYVPMATGTLGKSAYTATTIGSGKVTYPGPYARYLYYGEVMGPNIPVFEDDSGDPTRFFSKPGTKKHLTGRSLQYSKDLNPLAGSFWFERMKADHKEDILKEAQNATRGN</sequence>
<dbReference type="AlphaFoldDB" id="A0A6L5T9R5"/>
<evidence type="ECO:0000313" key="2">
    <source>
        <dbReference type="Proteomes" id="UP000479563"/>
    </source>
</evidence>
<dbReference type="RefSeq" id="WP_154266930.1">
    <property type="nucleotide sequence ID" value="NZ_WKQP01000010.1"/>
</dbReference>
<evidence type="ECO:0008006" key="3">
    <source>
        <dbReference type="Google" id="ProtNLM"/>
    </source>
</evidence>
<dbReference type="Proteomes" id="UP000479563">
    <property type="component" value="Unassembled WGS sequence"/>
</dbReference>
<reference evidence="1 2" key="1">
    <citation type="journal article" date="2019" name="Nat. Med.">
        <title>A library of human gut bacterial isolates paired with longitudinal multiomics data enables mechanistic microbiome research.</title>
        <authorList>
            <person name="Poyet M."/>
            <person name="Groussin M."/>
            <person name="Gibbons S.M."/>
            <person name="Avila-Pacheco J."/>
            <person name="Jiang X."/>
            <person name="Kearney S.M."/>
            <person name="Perrotta A.R."/>
            <person name="Berdy B."/>
            <person name="Zhao S."/>
            <person name="Lieberman T.D."/>
            <person name="Swanson P.K."/>
            <person name="Smith M."/>
            <person name="Roesemann S."/>
            <person name="Alexander J.E."/>
            <person name="Rich S.A."/>
            <person name="Livny J."/>
            <person name="Vlamakis H."/>
            <person name="Clish C."/>
            <person name="Bullock K."/>
            <person name="Deik A."/>
            <person name="Scott J."/>
            <person name="Pierce K.A."/>
            <person name="Xavier R.J."/>
            <person name="Alm E.J."/>
        </authorList>
    </citation>
    <scope>NUCLEOTIDE SEQUENCE [LARGE SCALE GENOMIC DNA]</scope>
    <source>
        <strain evidence="1 2">BIOML-A11</strain>
    </source>
</reference>
<proteinExistence type="predicted"/>
<organism evidence="1 2">
    <name type="scientific">Agathobacter rectalis</name>
    <dbReference type="NCBI Taxonomy" id="39491"/>
    <lineage>
        <taxon>Bacteria</taxon>
        <taxon>Bacillati</taxon>
        <taxon>Bacillota</taxon>
        <taxon>Clostridia</taxon>
        <taxon>Lachnospirales</taxon>
        <taxon>Lachnospiraceae</taxon>
        <taxon>Agathobacter</taxon>
    </lineage>
</organism>